<comment type="caution">
    <text evidence="1">The sequence shown here is derived from an EMBL/GenBank/DDBJ whole genome shotgun (WGS) entry which is preliminary data.</text>
</comment>
<protein>
    <recommendedName>
        <fullName evidence="3">Coil containing protein</fullName>
    </recommendedName>
</protein>
<dbReference type="RefSeq" id="WP_345194466.1">
    <property type="nucleotide sequence ID" value="NZ_BAABFL010000102.1"/>
</dbReference>
<evidence type="ECO:0000313" key="2">
    <source>
        <dbReference type="Proteomes" id="UP001500604"/>
    </source>
</evidence>
<evidence type="ECO:0000313" key="1">
    <source>
        <dbReference type="EMBL" id="GAA4648753.1"/>
    </source>
</evidence>
<gene>
    <name evidence="1" type="ORF">GCM10023116_10260</name>
</gene>
<keyword evidence="2" id="KW-1185">Reference proteome</keyword>
<name>A0ABP8UXV6_9GAMM</name>
<sequence length="159" mass="18300">MSFESFATGLGNLLTGNLAQTIFDGIKTYFPPDMTPEQQARLRLELERIEQDKRQQTDNALLEAEQMLTERISKLEGTASDLKSLPFVGRLMLFARGCQRPVWGFFTMYLDWCWFSQWTLSEKQQAALIVVNILVLGFLFGERAIRNLTPLISQLFRKS</sequence>
<reference evidence="2" key="1">
    <citation type="journal article" date="2019" name="Int. J. Syst. Evol. Microbiol.">
        <title>The Global Catalogue of Microorganisms (GCM) 10K type strain sequencing project: providing services to taxonomists for standard genome sequencing and annotation.</title>
        <authorList>
            <consortium name="The Broad Institute Genomics Platform"/>
            <consortium name="The Broad Institute Genome Sequencing Center for Infectious Disease"/>
            <person name="Wu L."/>
            <person name="Ma J."/>
        </authorList>
    </citation>
    <scope>NUCLEOTIDE SEQUENCE [LARGE SCALE GENOMIC DNA]</scope>
    <source>
        <strain evidence="2">JCM 17805</strain>
    </source>
</reference>
<dbReference type="Proteomes" id="UP001500604">
    <property type="component" value="Unassembled WGS sequence"/>
</dbReference>
<evidence type="ECO:0008006" key="3">
    <source>
        <dbReference type="Google" id="ProtNLM"/>
    </source>
</evidence>
<proteinExistence type="predicted"/>
<organism evidence="1 2">
    <name type="scientific">Kistimonas scapharcae</name>
    <dbReference type="NCBI Taxonomy" id="1036133"/>
    <lineage>
        <taxon>Bacteria</taxon>
        <taxon>Pseudomonadati</taxon>
        <taxon>Pseudomonadota</taxon>
        <taxon>Gammaproteobacteria</taxon>
        <taxon>Oceanospirillales</taxon>
        <taxon>Endozoicomonadaceae</taxon>
        <taxon>Kistimonas</taxon>
    </lineage>
</organism>
<accession>A0ABP8UXV6</accession>
<dbReference type="EMBL" id="BAABFL010000102">
    <property type="protein sequence ID" value="GAA4648753.1"/>
    <property type="molecule type" value="Genomic_DNA"/>
</dbReference>